<evidence type="ECO:0000313" key="2">
    <source>
        <dbReference type="EMBL" id="MXP19835.1"/>
    </source>
</evidence>
<feature type="domain" description="MOSC" evidence="1">
    <location>
        <begin position="1"/>
        <end position="166"/>
    </location>
</feature>
<dbReference type="PROSITE" id="PS51340">
    <property type="entry name" value="MOSC"/>
    <property type="match status" value="1"/>
</dbReference>
<dbReference type="Pfam" id="PF03473">
    <property type="entry name" value="MOSC"/>
    <property type="match status" value="1"/>
</dbReference>
<sequence>MSSLTPDALARDLGIRPDEKLPKVSDMNARALATLTRNATPPGSFVDLCPVHLITETSLSTIATAMGVDHLEARRFRPNVVLAGGPPADVLPESAWPDTALDVGGARLRVVMRTVRCVVPSRAHEDLPVEAALTRAVAGTADRYLGVYADVTTAGRIRVGDTLTITPPTPPSPTRRLARRGRVLALDSANRLIEMFRRD</sequence>
<dbReference type="SUPFAM" id="SSF50800">
    <property type="entry name" value="PK beta-barrel domain-like"/>
    <property type="match status" value="1"/>
</dbReference>
<accession>A0A6L7GM41</accession>
<comment type="caution">
    <text evidence="2">The sequence shown here is derived from an EMBL/GenBank/DDBJ whole genome shotgun (WGS) entry which is preliminary data.</text>
</comment>
<evidence type="ECO:0000313" key="3">
    <source>
        <dbReference type="Proteomes" id="UP000475545"/>
    </source>
</evidence>
<proteinExistence type="predicted"/>
<organism evidence="2 3">
    <name type="scientific">Gordonia mangrovi</name>
    <dbReference type="NCBI Taxonomy" id="2665643"/>
    <lineage>
        <taxon>Bacteria</taxon>
        <taxon>Bacillati</taxon>
        <taxon>Actinomycetota</taxon>
        <taxon>Actinomycetes</taxon>
        <taxon>Mycobacteriales</taxon>
        <taxon>Gordoniaceae</taxon>
        <taxon>Gordonia</taxon>
    </lineage>
</organism>
<name>A0A6L7GM41_9ACTN</name>
<dbReference type="InterPro" id="IPR011037">
    <property type="entry name" value="Pyrv_Knase-like_insert_dom_sf"/>
</dbReference>
<dbReference type="GO" id="GO:0030170">
    <property type="term" value="F:pyridoxal phosphate binding"/>
    <property type="evidence" value="ECO:0007669"/>
    <property type="project" value="InterPro"/>
</dbReference>
<evidence type="ECO:0000259" key="1">
    <source>
        <dbReference type="PROSITE" id="PS51340"/>
    </source>
</evidence>
<dbReference type="GO" id="GO:0003824">
    <property type="term" value="F:catalytic activity"/>
    <property type="evidence" value="ECO:0007669"/>
    <property type="project" value="InterPro"/>
</dbReference>
<keyword evidence="3" id="KW-1185">Reference proteome</keyword>
<reference evidence="2 3" key="1">
    <citation type="submission" date="2019-11" db="EMBL/GenBank/DDBJ databases">
        <title>Gordonia sp. nov., a novel actinobacterium isolated from mangrove soil in Hainan.</title>
        <authorList>
            <person name="Huang X."/>
            <person name="Xie Y."/>
            <person name="Chu X."/>
            <person name="Xiao K."/>
        </authorList>
    </citation>
    <scope>NUCLEOTIDE SEQUENCE [LARGE SCALE GENOMIC DNA]</scope>
    <source>
        <strain evidence="2 3">HNM0687</strain>
    </source>
</reference>
<dbReference type="InterPro" id="IPR005302">
    <property type="entry name" value="MoCF_Sase_C"/>
</dbReference>
<dbReference type="GO" id="GO:0030151">
    <property type="term" value="F:molybdenum ion binding"/>
    <property type="evidence" value="ECO:0007669"/>
    <property type="project" value="InterPro"/>
</dbReference>
<protein>
    <submittedName>
        <fullName evidence="2">MOSC domain-containing protein</fullName>
    </submittedName>
</protein>
<dbReference type="Proteomes" id="UP000475545">
    <property type="component" value="Unassembled WGS sequence"/>
</dbReference>
<dbReference type="RefSeq" id="WP_160900027.1">
    <property type="nucleotide sequence ID" value="NZ_CP102850.1"/>
</dbReference>
<gene>
    <name evidence="2" type="ORF">GIY30_00460</name>
</gene>
<dbReference type="Gene3D" id="2.40.33.20">
    <property type="entry name" value="PK beta-barrel domain-like"/>
    <property type="match status" value="1"/>
</dbReference>
<dbReference type="AlphaFoldDB" id="A0A6L7GM41"/>
<dbReference type="EMBL" id="WMBR01000001">
    <property type="protein sequence ID" value="MXP19835.1"/>
    <property type="molecule type" value="Genomic_DNA"/>
</dbReference>